<evidence type="ECO:0000256" key="1">
    <source>
        <dbReference type="SAM" id="MobiDB-lite"/>
    </source>
</evidence>
<feature type="non-terminal residue" evidence="3">
    <location>
        <position position="1"/>
    </location>
</feature>
<keyword evidence="4" id="KW-1185">Reference proteome</keyword>
<dbReference type="OrthoDB" id="3257429at2759"/>
<name>A0A4Y7TLN2_COPMI</name>
<feature type="region of interest" description="Disordered" evidence="1">
    <location>
        <begin position="40"/>
        <end position="60"/>
    </location>
</feature>
<dbReference type="STRING" id="71717.A0A4Y7TLN2"/>
<dbReference type="AlphaFoldDB" id="A0A4Y7TLN2"/>
<organism evidence="3 4">
    <name type="scientific">Coprinellus micaceus</name>
    <name type="common">Glistening ink-cap mushroom</name>
    <name type="synonym">Coprinus micaceus</name>
    <dbReference type="NCBI Taxonomy" id="71717"/>
    <lineage>
        <taxon>Eukaryota</taxon>
        <taxon>Fungi</taxon>
        <taxon>Dikarya</taxon>
        <taxon>Basidiomycota</taxon>
        <taxon>Agaricomycotina</taxon>
        <taxon>Agaricomycetes</taxon>
        <taxon>Agaricomycetidae</taxon>
        <taxon>Agaricales</taxon>
        <taxon>Agaricineae</taxon>
        <taxon>Psathyrellaceae</taxon>
        <taxon>Coprinellus</taxon>
    </lineage>
</organism>
<accession>A0A4Y7TLN2</accession>
<dbReference type="EMBL" id="QPFP01000009">
    <property type="protein sequence ID" value="TEB34452.1"/>
    <property type="molecule type" value="Genomic_DNA"/>
</dbReference>
<sequence>TNEHSAGQTVVEVIVTDPVLGPSTSIISTITPAGAPVTLTGAPTTPQQGPVGAPASTSHTAGGPTPFTYVTVINGQSRWIADVFQPTRQATTPFTTPTTGSIMDYDAFTSRFGTFDPSSASRVGIPLLASFSVAFIASLCVLRPVL</sequence>
<feature type="transmembrane region" description="Helical" evidence="2">
    <location>
        <begin position="123"/>
        <end position="142"/>
    </location>
</feature>
<protein>
    <submittedName>
        <fullName evidence="3">Uncharacterized protein</fullName>
    </submittedName>
</protein>
<evidence type="ECO:0000313" key="3">
    <source>
        <dbReference type="EMBL" id="TEB34452.1"/>
    </source>
</evidence>
<comment type="caution">
    <text evidence="3">The sequence shown here is derived from an EMBL/GenBank/DDBJ whole genome shotgun (WGS) entry which is preliminary data.</text>
</comment>
<keyword evidence="2" id="KW-1133">Transmembrane helix</keyword>
<evidence type="ECO:0000256" key="2">
    <source>
        <dbReference type="SAM" id="Phobius"/>
    </source>
</evidence>
<reference evidence="3 4" key="1">
    <citation type="journal article" date="2019" name="Nat. Ecol. Evol.">
        <title>Megaphylogeny resolves global patterns of mushroom evolution.</title>
        <authorList>
            <person name="Varga T."/>
            <person name="Krizsan K."/>
            <person name="Foldi C."/>
            <person name="Dima B."/>
            <person name="Sanchez-Garcia M."/>
            <person name="Sanchez-Ramirez S."/>
            <person name="Szollosi G.J."/>
            <person name="Szarkandi J.G."/>
            <person name="Papp V."/>
            <person name="Albert L."/>
            <person name="Andreopoulos W."/>
            <person name="Angelini C."/>
            <person name="Antonin V."/>
            <person name="Barry K.W."/>
            <person name="Bougher N.L."/>
            <person name="Buchanan P."/>
            <person name="Buyck B."/>
            <person name="Bense V."/>
            <person name="Catcheside P."/>
            <person name="Chovatia M."/>
            <person name="Cooper J."/>
            <person name="Damon W."/>
            <person name="Desjardin D."/>
            <person name="Finy P."/>
            <person name="Geml J."/>
            <person name="Haridas S."/>
            <person name="Hughes K."/>
            <person name="Justo A."/>
            <person name="Karasinski D."/>
            <person name="Kautmanova I."/>
            <person name="Kiss B."/>
            <person name="Kocsube S."/>
            <person name="Kotiranta H."/>
            <person name="LaButti K.M."/>
            <person name="Lechner B.E."/>
            <person name="Liimatainen K."/>
            <person name="Lipzen A."/>
            <person name="Lukacs Z."/>
            <person name="Mihaltcheva S."/>
            <person name="Morgado L.N."/>
            <person name="Niskanen T."/>
            <person name="Noordeloos M.E."/>
            <person name="Ohm R.A."/>
            <person name="Ortiz-Santana B."/>
            <person name="Ovrebo C."/>
            <person name="Racz N."/>
            <person name="Riley R."/>
            <person name="Savchenko A."/>
            <person name="Shiryaev A."/>
            <person name="Soop K."/>
            <person name="Spirin V."/>
            <person name="Szebenyi C."/>
            <person name="Tomsovsky M."/>
            <person name="Tulloss R.E."/>
            <person name="Uehling J."/>
            <person name="Grigoriev I.V."/>
            <person name="Vagvolgyi C."/>
            <person name="Papp T."/>
            <person name="Martin F.M."/>
            <person name="Miettinen O."/>
            <person name="Hibbett D.S."/>
            <person name="Nagy L.G."/>
        </authorList>
    </citation>
    <scope>NUCLEOTIDE SEQUENCE [LARGE SCALE GENOMIC DNA]</scope>
    <source>
        <strain evidence="3 4">FP101781</strain>
    </source>
</reference>
<gene>
    <name evidence="3" type="ORF">FA13DRAFT_1625903</name>
</gene>
<keyword evidence="2" id="KW-0812">Transmembrane</keyword>
<dbReference type="Proteomes" id="UP000298030">
    <property type="component" value="Unassembled WGS sequence"/>
</dbReference>
<proteinExistence type="predicted"/>
<evidence type="ECO:0000313" key="4">
    <source>
        <dbReference type="Proteomes" id="UP000298030"/>
    </source>
</evidence>
<keyword evidence="2" id="KW-0472">Membrane</keyword>